<dbReference type="Proteomes" id="UP001151081">
    <property type="component" value="Unassembled WGS sequence"/>
</dbReference>
<evidence type="ECO:0000313" key="3">
    <source>
        <dbReference type="EMBL" id="MDC3983741.1"/>
    </source>
</evidence>
<organism evidence="3 4">
    <name type="scientific">Polyangium jinanense</name>
    <dbReference type="NCBI Taxonomy" id="2829994"/>
    <lineage>
        <taxon>Bacteria</taxon>
        <taxon>Pseudomonadati</taxon>
        <taxon>Myxococcota</taxon>
        <taxon>Polyangia</taxon>
        <taxon>Polyangiales</taxon>
        <taxon>Polyangiaceae</taxon>
        <taxon>Polyangium</taxon>
    </lineage>
</organism>
<feature type="region of interest" description="Disordered" evidence="1">
    <location>
        <begin position="214"/>
        <end position="242"/>
    </location>
</feature>
<feature type="region of interest" description="Disordered" evidence="1">
    <location>
        <begin position="284"/>
        <end position="345"/>
    </location>
</feature>
<protein>
    <submittedName>
        <fullName evidence="3">Uncharacterized protein</fullName>
    </submittedName>
</protein>
<keyword evidence="4" id="KW-1185">Reference proteome</keyword>
<reference evidence="3 4" key="1">
    <citation type="submission" date="2021-04" db="EMBL/GenBank/DDBJ databases">
        <title>Genome analysis of Polyangium sp.</title>
        <authorList>
            <person name="Li Y."/>
            <person name="Wang J."/>
        </authorList>
    </citation>
    <scope>NUCLEOTIDE SEQUENCE [LARGE SCALE GENOMIC DNA]</scope>
    <source>
        <strain evidence="3 4">SDU14</strain>
    </source>
</reference>
<dbReference type="AlphaFoldDB" id="A0A9X3X923"/>
<accession>A0A9X3X923</accession>
<feature type="compositionally biased region" description="Low complexity" evidence="1">
    <location>
        <begin position="307"/>
        <end position="337"/>
    </location>
</feature>
<feature type="transmembrane region" description="Helical" evidence="2">
    <location>
        <begin position="187"/>
        <end position="208"/>
    </location>
</feature>
<sequence length="398" mass="40928">MSDQGERPSYDPAEVRRCITLCFSAKDLRELAEGLGATGLPGEGRGIQDVAREVIRHFERQGSLDRLVEALKQARPLMEWPAPLQRAGVAPAFPPPPPLAPLTPEAAAAPAAEPAAAPAAAPAPETAPAPAPEAASAPAAAPAPAPTPTVVEPPRGPDAPLLRDPYAPVWPGTASREPARPVDGRRFTLLFAIAGIVIVVASVGAFLVGRAGANSSGPAPLLAGTDAQAKGERPLRESGPSRLAADAVRRSLGNLARGCDLPLGPNEEPSTDLFKSAYEQCGMRPMIGRPPSIGRSSRPADAPGGSPPTSDDANPADTPAPAKARAAPATQPRKAPATSDKPALPDNGTACVDRCSATQKQCNRGCGSEPTLSSEYGRWQSCQAQCLSAASRCRLACQ</sequence>
<gene>
    <name evidence="3" type="ORF">KEG57_24750</name>
</gene>
<name>A0A9X3X923_9BACT</name>
<dbReference type="RefSeq" id="WP_272458838.1">
    <property type="nucleotide sequence ID" value="NZ_JAGTJJ010000016.1"/>
</dbReference>
<evidence type="ECO:0000313" key="4">
    <source>
        <dbReference type="Proteomes" id="UP001151081"/>
    </source>
</evidence>
<proteinExistence type="predicted"/>
<evidence type="ECO:0000256" key="1">
    <source>
        <dbReference type="SAM" id="MobiDB-lite"/>
    </source>
</evidence>
<keyword evidence="2" id="KW-1133">Transmembrane helix</keyword>
<feature type="region of interest" description="Disordered" evidence="1">
    <location>
        <begin position="89"/>
        <end position="180"/>
    </location>
</feature>
<evidence type="ECO:0000256" key="2">
    <source>
        <dbReference type="SAM" id="Phobius"/>
    </source>
</evidence>
<dbReference type="EMBL" id="JAGTJJ010000016">
    <property type="protein sequence ID" value="MDC3983741.1"/>
    <property type="molecule type" value="Genomic_DNA"/>
</dbReference>
<feature type="compositionally biased region" description="Pro residues" evidence="1">
    <location>
        <begin position="92"/>
        <end position="101"/>
    </location>
</feature>
<keyword evidence="2" id="KW-0472">Membrane</keyword>
<feature type="compositionally biased region" description="Low complexity" evidence="1">
    <location>
        <begin position="102"/>
        <end position="124"/>
    </location>
</feature>
<keyword evidence="2" id="KW-0812">Transmembrane</keyword>
<comment type="caution">
    <text evidence="3">The sequence shown here is derived from an EMBL/GenBank/DDBJ whole genome shotgun (WGS) entry which is preliminary data.</text>
</comment>